<dbReference type="InterPro" id="IPR025420">
    <property type="entry name" value="DUF4143"/>
</dbReference>
<sequence>MYIERTALMETLAGHRDTPEIKVLTGVRRCGKSTLLTKFAEMLLEDGVPETNVFVRRLDDFGLPLDYSAESLYAELQEAAAQADESFPLYVFLDEVQALAGWEQVVRRLHTRDNTDVFITGSNASLLSGELATLLTGRYVEIPVFPLSFAEVAAFMARLESPLAANRDRLFREYLRIGGMPALYETLTDAEPPTTLLGTAGETVAVAGGARRVEETLTAIFDSAVMRDVASRCQLRDVATLRKMCRYLFSTSGNLVSVSGLVKSLKGLGVRTSFETLDGWLDALRNAFIMYDAEQERLRGKAMLNPLRKWYPVDNGFRNLASAQPDSDLGAQLEGVVYMELRRRGYDVTIGSLGGDGGSAGGRNGGSAGGGREIDFVARRNMLLSEEREYIQVTLDMGSATTRERELAPLRELTDAFPRTVVTDSWKDVGQTPEGVRIVHVTDWLLE</sequence>
<reference evidence="3 4" key="1">
    <citation type="submission" date="2019-09" db="EMBL/GenBank/DDBJ databases">
        <title>Phylogenetic characterization of a novel taxon of the genus Bifidobacterium: Bifidobacterium choloepi sp. nov.</title>
        <authorList>
            <person name="Modesto M."/>
            <person name="Satti M."/>
        </authorList>
    </citation>
    <scope>NUCLEOTIDE SEQUENCE [LARGE SCALE GENOMIC DNA]</scope>
    <source>
        <strain evidence="3 4">BRDM6</strain>
    </source>
</reference>
<dbReference type="RefSeq" id="WP_163227401.1">
    <property type="nucleotide sequence ID" value="NZ_VYSG01000001.1"/>
</dbReference>
<dbReference type="SUPFAM" id="SSF52540">
    <property type="entry name" value="P-loop containing nucleoside triphosphate hydrolases"/>
    <property type="match status" value="1"/>
</dbReference>
<dbReference type="InterPro" id="IPR041682">
    <property type="entry name" value="AAA_14"/>
</dbReference>
<dbReference type="EMBL" id="VYSG01000001">
    <property type="protein sequence ID" value="NEG69888.1"/>
    <property type="molecule type" value="Genomic_DNA"/>
</dbReference>
<dbReference type="Pfam" id="PF13635">
    <property type="entry name" value="DUF4143"/>
    <property type="match status" value="1"/>
</dbReference>
<keyword evidence="4" id="KW-1185">Reference proteome</keyword>
<dbReference type="InterPro" id="IPR027417">
    <property type="entry name" value="P-loop_NTPase"/>
</dbReference>
<evidence type="ECO:0000259" key="2">
    <source>
        <dbReference type="Pfam" id="PF13635"/>
    </source>
</evidence>
<feature type="domain" description="DUF4143" evidence="2">
    <location>
        <begin position="227"/>
        <end position="347"/>
    </location>
</feature>
<evidence type="ECO:0000259" key="1">
    <source>
        <dbReference type="Pfam" id="PF13173"/>
    </source>
</evidence>
<accession>A0A6I5MZ21</accession>
<feature type="domain" description="AAA" evidence="1">
    <location>
        <begin position="20"/>
        <end position="152"/>
    </location>
</feature>
<evidence type="ECO:0000313" key="3">
    <source>
        <dbReference type="EMBL" id="NEG69888.1"/>
    </source>
</evidence>
<keyword evidence="3" id="KW-0547">Nucleotide-binding</keyword>
<dbReference type="AlphaFoldDB" id="A0A6I5MZ21"/>
<dbReference type="Proteomes" id="UP000469292">
    <property type="component" value="Unassembled WGS sequence"/>
</dbReference>
<dbReference type="PANTHER" id="PTHR33295">
    <property type="entry name" value="ATPASE"/>
    <property type="match status" value="1"/>
</dbReference>
<dbReference type="GO" id="GO:0005524">
    <property type="term" value="F:ATP binding"/>
    <property type="evidence" value="ECO:0007669"/>
    <property type="project" value="UniProtKB-KW"/>
</dbReference>
<protein>
    <submittedName>
        <fullName evidence="3">ATP-binding protein</fullName>
    </submittedName>
</protein>
<organism evidence="3 4">
    <name type="scientific">Bifidobacterium choloepi</name>
    <dbReference type="NCBI Taxonomy" id="2614131"/>
    <lineage>
        <taxon>Bacteria</taxon>
        <taxon>Bacillati</taxon>
        <taxon>Actinomycetota</taxon>
        <taxon>Actinomycetes</taxon>
        <taxon>Bifidobacteriales</taxon>
        <taxon>Bifidobacteriaceae</taxon>
        <taxon>Bifidobacterium</taxon>
    </lineage>
</organism>
<dbReference type="Pfam" id="PF13173">
    <property type="entry name" value="AAA_14"/>
    <property type="match status" value="1"/>
</dbReference>
<name>A0A6I5MZ21_9BIFI</name>
<evidence type="ECO:0000313" key="4">
    <source>
        <dbReference type="Proteomes" id="UP000469292"/>
    </source>
</evidence>
<proteinExistence type="predicted"/>
<gene>
    <name evidence="3" type="ORF">F6S87_04585</name>
</gene>
<dbReference type="PANTHER" id="PTHR33295:SF20">
    <property type="entry name" value="ATPASE"/>
    <property type="match status" value="1"/>
</dbReference>
<comment type="caution">
    <text evidence="3">The sequence shown here is derived from an EMBL/GenBank/DDBJ whole genome shotgun (WGS) entry which is preliminary data.</text>
</comment>
<keyword evidence="3" id="KW-0067">ATP-binding</keyword>